<evidence type="ECO:0000313" key="3">
    <source>
        <dbReference type="EMBL" id="OHU60034.1"/>
    </source>
</evidence>
<dbReference type="InterPro" id="IPR051448">
    <property type="entry name" value="CdaR-like_regulators"/>
</dbReference>
<dbReference type="InterPro" id="IPR025736">
    <property type="entry name" value="PucR_C-HTH_dom"/>
</dbReference>
<organism evidence="3 4">
    <name type="scientific">Mycobacteroides chelonae</name>
    <name type="common">Mycobacterium chelonae</name>
    <dbReference type="NCBI Taxonomy" id="1774"/>
    <lineage>
        <taxon>Bacteria</taxon>
        <taxon>Bacillati</taxon>
        <taxon>Actinomycetota</taxon>
        <taxon>Actinomycetes</taxon>
        <taxon>Mycobacteriales</taxon>
        <taxon>Mycobacteriaceae</taxon>
        <taxon>Mycobacteroides</taxon>
    </lineage>
</organism>
<dbReference type="AlphaFoldDB" id="A0A1S1LVZ6"/>
<dbReference type="PANTHER" id="PTHR33744:SF7">
    <property type="entry name" value="PUCR FAMILY TRANSCRIPTIONAL REGULATOR"/>
    <property type="match status" value="1"/>
</dbReference>
<comment type="caution">
    <text evidence="3">The sequence shown here is derived from an EMBL/GenBank/DDBJ whole genome shotgun (WGS) entry which is preliminary data.</text>
</comment>
<protein>
    <submittedName>
        <fullName evidence="3">Transcriptional regulator</fullName>
    </submittedName>
</protein>
<reference evidence="3 4" key="1">
    <citation type="submission" date="2016-10" db="EMBL/GenBank/DDBJ databases">
        <title>Evaluation of Human, Veterinary and Environmental Mycobacterium chelonae Isolates by Core Genome Phylogenomic Analysis, Targeted Gene Comparison, and Anti-microbial Susceptibility Patterns: A Tale of Mistaken Identities.</title>
        <authorList>
            <person name="Fogelson S.B."/>
            <person name="Camus A.C."/>
            <person name="Lorenz W."/>
            <person name="Vasireddy R."/>
            <person name="Vasireddy S."/>
            <person name="Smith T."/>
            <person name="Brown-Elliott B.A."/>
            <person name="Wallace R.J.Jr."/>
            <person name="Hasan N.A."/>
            <person name="Reischl U."/>
            <person name="Sanchez S."/>
        </authorList>
    </citation>
    <scope>NUCLEOTIDE SEQUENCE [LARGE SCALE GENOMIC DNA]</scope>
    <source>
        <strain evidence="3 4">15515</strain>
    </source>
</reference>
<gene>
    <name evidence="3" type="ORF">BKG82_05930</name>
</gene>
<dbReference type="Pfam" id="PF14361">
    <property type="entry name" value="RsbRD_N"/>
    <property type="match status" value="1"/>
</dbReference>
<dbReference type="PANTHER" id="PTHR33744">
    <property type="entry name" value="CARBOHYDRATE DIACID REGULATOR"/>
    <property type="match status" value="1"/>
</dbReference>
<dbReference type="Proteomes" id="UP000180043">
    <property type="component" value="Unassembled WGS sequence"/>
</dbReference>
<dbReference type="EMBL" id="MLIQ01000011">
    <property type="protein sequence ID" value="OHU60034.1"/>
    <property type="molecule type" value="Genomic_DNA"/>
</dbReference>
<dbReference type="Pfam" id="PF13556">
    <property type="entry name" value="HTH_30"/>
    <property type="match status" value="1"/>
</dbReference>
<dbReference type="RefSeq" id="WP_057967700.1">
    <property type="nucleotide sequence ID" value="NZ_MLII01000028.1"/>
</dbReference>
<dbReference type="InterPro" id="IPR025751">
    <property type="entry name" value="RsbRD_N_dom"/>
</dbReference>
<evidence type="ECO:0000259" key="2">
    <source>
        <dbReference type="Pfam" id="PF14361"/>
    </source>
</evidence>
<accession>A0A1S1LVZ6</accession>
<sequence length="394" mass="43008">MTASLSDRFMRRLPETARRAVDCFASEVPYYGMLPREVLDGEITEFTKQHFRIFSRVMLESRAPTEDEFAVSILAASRRAQEDIPLPAILAVYNVAARVGIETLRELATPDEFDQVLAISMQVQRYLQLMLPAVTAAYLEERQGLYSATTEARRDLFDALVKGVPWTDAAERASVTLALSYNVLFLYMPEPAANTVVARRRAHLVQDIVDEHAREPVLTSLDGRGGTILLPAVGAVESLLPLFSEVAGGPVTLGVSHATEPGEIAAAADEARELALLALRLGRTPGAYRLSDLLLEYQITRPGRARDLLAATIQPLVAHPHLQQALSAYLQHEHGRQLAAKSLHVHPNTLDYRLRRVAELTGLDPAQPSAARTLAAALLAVRTAGGMPSQSSGK</sequence>
<evidence type="ECO:0000259" key="1">
    <source>
        <dbReference type="Pfam" id="PF13556"/>
    </source>
</evidence>
<proteinExistence type="predicted"/>
<name>A0A1S1LVZ6_MYCCH</name>
<feature type="domain" description="RsbT co-antagonist protein RsbRD N-terminal" evidence="2">
    <location>
        <begin position="14"/>
        <end position="153"/>
    </location>
</feature>
<dbReference type="Gene3D" id="1.10.10.2840">
    <property type="entry name" value="PucR C-terminal helix-turn-helix domain"/>
    <property type="match status" value="1"/>
</dbReference>
<feature type="domain" description="PucR C-terminal helix-turn-helix" evidence="1">
    <location>
        <begin position="324"/>
        <end position="380"/>
    </location>
</feature>
<dbReference type="InterPro" id="IPR042070">
    <property type="entry name" value="PucR_C-HTH_sf"/>
</dbReference>
<evidence type="ECO:0000313" key="4">
    <source>
        <dbReference type="Proteomes" id="UP000180043"/>
    </source>
</evidence>